<keyword evidence="3 8" id="KW-0285">Flavoprotein</keyword>
<evidence type="ECO:0000313" key="11">
    <source>
        <dbReference type="EMBL" id="QGU87733.1"/>
    </source>
</evidence>
<evidence type="ECO:0000256" key="5">
    <source>
        <dbReference type="ARBA" id="ARBA00023002"/>
    </source>
</evidence>
<dbReference type="PANTHER" id="PTHR13847:SF280">
    <property type="entry name" value="D-AMINO ACID DEHYDROGENASE"/>
    <property type="match status" value="1"/>
</dbReference>
<dbReference type="InterPro" id="IPR036188">
    <property type="entry name" value="FAD/NAD-bd_sf"/>
</dbReference>
<protein>
    <recommendedName>
        <fullName evidence="7 8">D-amino acid dehydrogenase</fullName>
        <ecNumber evidence="8">1.4.99.-</ecNumber>
    </recommendedName>
</protein>
<dbReference type="PANTHER" id="PTHR13847">
    <property type="entry name" value="SARCOSINE DEHYDROGENASE-RELATED"/>
    <property type="match status" value="1"/>
</dbReference>
<evidence type="ECO:0000256" key="3">
    <source>
        <dbReference type="ARBA" id="ARBA00022630"/>
    </source>
</evidence>
<evidence type="ECO:0000256" key="7">
    <source>
        <dbReference type="ARBA" id="ARBA00071847"/>
    </source>
</evidence>
<keyword evidence="13" id="KW-1185">Reference proteome</keyword>
<organism evidence="11 12">
    <name type="scientific">Erwinia sorbitola</name>
    <dbReference type="NCBI Taxonomy" id="2681984"/>
    <lineage>
        <taxon>Bacteria</taxon>
        <taxon>Pseudomonadati</taxon>
        <taxon>Pseudomonadota</taxon>
        <taxon>Gammaproteobacteria</taxon>
        <taxon>Enterobacterales</taxon>
        <taxon>Erwiniaceae</taxon>
        <taxon>Erwinia</taxon>
    </lineage>
</organism>
<evidence type="ECO:0000313" key="12">
    <source>
        <dbReference type="Proteomes" id="UP000424752"/>
    </source>
</evidence>
<feature type="domain" description="FAD dependent oxidoreductase" evidence="9">
    <location>
        <begin position="2"/>
        <end position="396"/>
    </location>
</feature>
<reference evidence="11 12" key="2">
    <citation type="submission" date="2019-12" db="EMBL/GenBank/DDBJ databases">
        <title>Erwinia sp. nov., isolated from droppings of birds in the Qinghai-Tiebt plateau of China.</title>
        <authorList>
            <person name="Ge Y."/>
        </authorList>
    </citation>
    <scope>NUCLEOTIDE SEQUENCE [LARGE SCALE GENOMIC DNA]</scope>
    <source>
        <strain evidence="11 12">J780</strain>
    </source>
</reference>
<evidence type="ECO:0000259" key="9">
    <source>
        <dbReference type="Pfam" id="PF01266"/>
    </source>
</evidence>
<dbReference type="KEGG" id="erwi:GN242_11105"/>
<comment type="cofactor">
    <cofactor evidence="1 8">
        <name>FAD</name>
        <dbReference type="ChEBI" id="CHEBI:57692"/>
    </cofactor>
</comment>
<dbReference type="SUPFAM" id="SSF51905">
    <property type="entry name" value="FAD/NAD(P)-binding domain"/>
    <property type="match status" value="1"/>
</dbReference>
<comment type="catalytic activity">
    <reaction evidence="6 8">
        <text>a D-alpha-amino acid + A + H2O = a 2-oxocarboxylate + AH2 + NH4(+)</text>
        <dbReference type="Rhea" id="RHEA:18125"/>
        <dbReference type="ChEBI" id="CHEBI:13193"/>
        <dbReference type="ChEBI" id="CHEBI:15377"/>
        <dbReference type="ChEBI" id="CHEBI:17499"/>
        <dbReference type="ChEBI" id="CHEBI:28938"/>
        <dbReference type="ChEBI" id="CHEBI:35179"/>
        <dbReference type="ChEBI" id="CHEBI:59871"/>
    </reaction>
</comment>
<keyword evidence="4 8" id="KW-0274">FAD</keyword>
<evidence type="ECO:0000313" key="10">
    <source>
        <dbReference type="EMBL" id="MTD25711.1"/>
    </source>
</evidence>
<evidence type="ECO:0000313" key="13">
    <source>
        <dbReference type="Proteomes" id="UP000480164"/>
    </source>
</evidence>
<dbReference type="Proteomes" id="UP000480164">
    <property type="component" value="Unassembled WGS sequence"/>
</dbReference>
<dbReference type="HAMAP" id="MF_01202">
    <property type="entry name" value="DadA"/>
    <property type="match status" value="1"/>
</dbReference>
<dbReference type="InterPro" id="IPR023080">
    <property type="entry name" value="DadA"/>
</dbReference>
<proteinExistence type="inferred from homology"/>
<accession>A0A6L6GIU8</accession>
<keyword evidence="5 8" id="KW-0560">Oxidoreductase</keyword>
<gene>
    <name evidence="8" type="primary">dadA</name>
    <name evidence="10" type="ORF">GK011_01965</name>
    <name evidence="11" type="ORF">GN242_11105</name>
</gene>
<reference evidence="10 13" key="1">
    <citation type="submission" date="2019-11" db="EMBL/GenBank/DDBJ databases">
        <title>Erwinia sp. nov., isolated from feces of birds in Tibet plateau of China.</title>
        <authorList>
            <person name="Ge Y."/>
        </authorList>
    </citation>
    <scope>NUCLEOTIDE SEQUENCE [LARGE SCALE GENOMIC DNA]</scope>
    <source>
        <strain evidence="10 13">J316</strain>
    </source>
</reference>
<dbReference type="Gene3D" id="3.30.9.10">
    <property type="entry name" value="D-Amino Acid Oxidase, subunit A, domain 2"/>
    <property type="match status" value="1"/>
</dbReference>
<comment type="similarity">
    <text evidence="2 8">Belongs to the DadA oxidoreductase family.</text>
</comment>
<comment type="function">
    <text evidence="8">Oxidative deamination of D-amino acids.</text>
</comment>
<accession>A0A6I6ETS5</accession>
<dbReference type="EMBL" id="CP046509">
    <property type="protein sequence ID" value="QGU87733.1"/>
    <property type="molecule type" value="Genomic_DNA"/>
</dbReference>
<evidence type="ECO:0000256" key="2">
    <source>
        <dbReference type="ARBA" id="ARBA00009410"/>
    </source>
</evidence>
<name>A0A6I6ETS5_9GAMM</name>
<sequence>MRVVILGSGVVGVASAWYLAQAGHEVTVIDRQPAAALETSAANAGQISPGYAAPWAAPGVPFKAVKWMFQRHAPLAIRLDGSRFQLQWMWQMLRNCDMRHYQQNKSRMVRIAEYSRDCLKMLRQETGIAYEGRQGGTLQLFRTAQQYESAAKDIAVLKEAGVPYELLEAAQLLQAEPALAATQHKLTGGLRLPNDETGDCQLFTQRLAEMAAAAGVTFRFNTAVDALVQDGNRISGVKCGSEMITADAYVVAFGSFSTALLNEIVNIPVYPLKGYSLTIPVKDPAAAPVSTVLDETYKVAITRFDDRIRVGGMAEIVGFNTKLLPARRRTLEMVVGDLFPHGGHIEQATFWSGLRPMTPDGTPIVGRTPLKNLFLNTGHGTLGWTMACGSGQLLADIISGKTPAISADDLSVMRYLPGYHPAPVRSLHSANVR</sequence>
<dbReference type="Proteomes" id="UP000424752">
    <property type="component" value="Chromosome"/>
</dbReference>
<evidence type="ECO:0000256" key="1">
    <source>
        <dbReference type="ARBA" id="ARBA00001974"/>
    </source>
</evidence>
<dbReference type="NCBIfam" id="NF001933">
    <property type="entry name" value="PRK00711.1"/>
    <property type="match status" value="1"/>
</dbReference>
<dbReference type="GO" id="GO:0005737">
    <property type="term" value="C:cytoplasm"/>
    <property type="evidence" value="ECO:0007669"/>
    <property type="project" value="TreeGrafter"/>
</dbReference>
<dbReference type="Pfam" id="PF01266">
    <property type="entry name" value="DAO"/>
    <property type="match status" value="1"/>
</dbReference>
<dbReference type="SUPFAM" id="SSF54373">
    <property type="entry name" value="FAD-linked reductases, C-terminal domain"/>
    <property type="match status" value="1"/>
</dbReference>
<dbReference type="EC" id="1.4.99.-" evidence="8"/>
<dbReference type="EMBL" id="WLZX01000001">
    <property type="protein sequence ID" value="MTD25711.1"/>
    <property type="molecule type" value="Genomic_DNA"/>
</dbReference>
<dbReference type="Gene3D" id="3.50.50.60">
    <property type="entry name" value="FAD/NAD(P)-binding domain"/>
    <property type="match status" value="2"/>
</dbReference>
<dbReference type="GO" id="GO:0005886">
    <property type="term" value="C:plasma membrane"/>
    <property type="evidence" value="ECO:0007669"/>
    <property type="project" value="TreeGrafter"/>
</dbReference>
<dbReference type="FunFam" id="3.50.50.60:FF:000020">
    <property type="entry name" value="D-amino acid dehydrogenase"/>
    <property type="match status" value="1"/>
</dbReference>
<dbReference type="GO" id="GO:0008718">
    <property type="term" value="F:D-amino-acid dehydrogenase activity"/>
    <property type="evidence" value="ECO:0007669"/>
    <property type="project" value="UniProtKB-UniRule"/>
</dbReference>
<dbReference type="GO" id="GO:0055130">
    <property type="term" value="P:D-alanine catabolic process"/>
    <property type="evidence" value="ECO:0007669"/>
    <property type="project" value="TreeGrafter"/>
</dbReference>
<dbReference type="RefSeq" id="WP_154751033.1">
    <property type="nucleotide sequence ID" value="NZ_CP046509.1"/>
</dbReference>
<dbReference type="AlphaFoldDB" id="A0A6I6ETS5"/>
<dbReference type="InterPro" id="IPR006076">
    <property type="entry name" value="FAD-dep_OxRdtase"/>
</dbReference>
<evidence type="ECO:0000256" key="4">
    <source>
        <dbReference type="ARBA" id="ARBA00022827"/>
    </source>
</evidence>
<feature type="binding site" evidence="8">
    <location>
        <begin position="3"/>
        <end position="17"/>
    </location>
    <ligand>
        <name>FAD</name>
        <dbReference type="ChEBI" id="CHEBI:57692"/>
    </ligand>
</feature>
<evidence type="ECO:0000256" key="6">
    <source>
        <dbReference type="ARBA" id="ARBA00047884"/>
    </source>
</evidence>
<evidence type="ECO:0000256" key="8">
    <source>
        <dbReference type="HAMAP-Rule" id="MF_01202"/>
    </source>
</evidence>